<name>A0A081NK61_9GAMM</name>
<dbReference type="PANTHER" id="PTHR43433:SF5">
    <property type="entry name" value="AB HYDROLASE-1 DOMAIN-CONTAINING PROTEIN"/>
    <property type="match status" value="1"/>
</dbReference>
<dbReference type="InterPro" id="IPR000639">
    <property type="entry name" value="Epox_hydrolase-like"/>
</dbReference>
<dbReference type="InterPro" id="IPR029058">
    <property type="entry name" value="AB_hydrolase_fold"/>
</dbReference>
<dbReference type="GO" id="GO:0003824">
    <property type="term" value="F:catalytic activity"/>
    <property type="evidence" value="ECO:0007669"/>
    <property type="project" value="InterPro"/>
</dbReference>
<dbReference type="OrthoDB" id="9804723at2"/>
<dbReference type="SUPFAM" id="SSF53474">
    <property type="entry name" value="alpha/beta-Hydrolases"/>
    <property type="match status" value="1"/>
</dbReference>
<dbReference type="AlphaFoldDB" id="A0A081NK61"/>
<comment type="caution">
    <text evidence="2">The sequence shown here is derived from an EMBL/GenBank/DDBJ whole genome shotgun (WGS) entry which is preliminary data.</text>
</comment>
<proteinExistence type="predicted"/>
<accession>A0A081NK61</accession>
<keyword evidence="3" id="KW-1185">Reference proteome</keyword>
<dbReference type="InterPro" id="IPR000073">
    <property type="entry name" value="AB_hydrolase_1"/>
</dbReference>
<evidence type="ECO:0000259" key="1">
    <source>
        <dbReference type="Pfam" id="PF00561"/>
    </source>
</evidence>
<reference evidence="2 3" key="1">
    <citation type="submission" date="2014-06" db="EMBL/GenBank/DDBJ databases">
        <title>Whole Genome Sequences of Three Symbiotic Endozoicomonas Bacteria.</title>
        <authorList>
            <person name="Neave M.J."/>
            <person name="Apprill A."/>
            <person name="Voolstra C.R."/>
        </authorList>
    </citation>
    <scope>NUCLEOTIDE SEQUENCE [LARGE SCALE GENOMIC DNA]</scope>
    <source>
        <strain evidence="2 3">DSM 25634</strain>
    </source>
</reference>
<sequence>MPFASINNEPPLYYELSGKGRPLIMVSGLNGNASFWRAQSQTFSGTQQVIVYDQRGAGQSLMGRGGASIKRMTMDLLGLMDSLDIEVADILGHSLGGAIAQTLALANPDRVKRLVLSSTWSRPDLRFLRLYELRSAYLQAFGAFAYLKTNPLFLYPAWWLRQHPELLDITEQDVSRLMPDQAATLARMKVLSEFEIFESLSSIQSQTLVMGADDDMVTPISMQEELVEYIPDARIKLFSKGGHFHPQVRAEAFNQAVLQFLNSSG</sequence>
<dbReference type="PRINTS" id="PR00111">
    <property type="entry name" value="ABHYDROLASE"/>
</dbReference>
<dbReference type="PRINTS" id="PR00412">
    <property type="entry name" value="EPOXHYDRLASE"/>
</dbReference>
<dbReference type="STRING" id="1137799.GZ78_01795"/>
<protein>
    <recommendedName>
        <fullName evidence="1">AB hydrolase-1 domain-containing protein</fullName>
    </recommendedName>
</protein>
<dbReference type="EMBL" id="JOKH01000001">
    <property type="protein sequence ID" value="KEQ18834.1"/>
    <property type="molecule type" value="Genomic_DNA"/>
</dbReference>
<evidence type="ECO:0000313" key="3">
    <source>
        <dbReference type="Proteomes" id="UP000028073"/>
    </source>
</evidence>
<dbReference type="Proteomes" id="UP000028073">
    <property type="component" value="Unassembled WGS sequence"/>
</dbReference>
<gene>
    <name evidence="2" type="ORF">GZ78_01795</name>
</gene>
<dbReference type="Gene3D" id="3.40.50.1820">
    <property type="entry name" value="alpha/beta hydrolase"/>
    <property type="match status" value="1"/>
</dbReference>
<dbReference type="RefSeq" id="WP_034832242.1">
    <property type="nucleotide sequence ID" value="NZ_JOKH01000001.1"/>
</dbReference>
<dbReference type="InterPro" id="IPR050471">
    <property type="entry name" value="AB_hydrolase"/>
</dbReference>
<dbReference type="Pfam" id="PF00561">
    <property type="entry name" value="Abhydrolase_1"/>
    <property type="match status" value="1"/>
</dbReference>
<feature type="domain" description="AB hydrolase-1" evidence="1">
    <location>
        <begin position="22"/>
        <end position="244"/>
    </location>
</feature>
<evidence type="ECO:0000313" key="2">
    <source>
        <dbReference type="EMBL" id="KEQ18834.1"/>
    </source>
</evidence>
<dbReference type="eggNOG" id="COG2267">
    <property type="taxonomic scope" value="Bacteria"/>
</dbReference>
<organism evidence="2 3">
    <name type="scientific">Endozoicomonas numazuensis</name>
    <dbReference type="NCBI Taxonomy" id="1137799"/>
    <lineage>
        <taxon>Bacteria</taxon>
        <taxon>Pseudomonadati</taxon>
        <taxon>Pseudomonadota</taxon>
        <taxon>Gammaproteobacteria</taxon>
        <taxon>Oceanospirillales</taxon>
        <taxon>Endozoicomonadaceae</taxon>
        <taxon>Endozoicomonas</taxon>
    </lineage>
</organism>
<dbReference type="PANTHER" id="PTHR43433">
    <property type="entry name" value="HYDROLASE, ALPHA/BETA FOLD FAMILY PROTEIN"/>
    <property type="match status" value="1"/>
</dbReference>